<sequence>MCLRRENRPLKDFLKPLPPPSAPQPRHDREASPHPSHSTTRSEQMRQTIFLPTLPIAAPQHPPAVYTVPGVPTLAHPGGDGLAGVAAHPPGFSGEMRGMHGHKFCTPPLYDAKDAPPRYEEAVLHGPGASDASSPGRPPGVGRQELRRSASQ</sequence>
<feature type="compositionally biased region" description="Polar residues" evidence="1">
    <location>
        <begin position="35"/>
        <end position="47"/>
    </location>
</feature>
<proteinExistence type="predicted"/>
<name>K5W002_PHACS</name>
<evidence type="ECO:0000256" key="1">
    <source>
        <dbReference type="SAM" id="MobiDB-lite"/>
    </source>
</evidence>
<dbReference type="EMBL" id="JH930475">
    <property type="protein sequence ID" value="EKM52405.1"/>
    <property type="molecule type" value="Genomic_DNA"/>
</dbReference>
<feature type="compositionally biased region" description="Basic and acidic residues" evidence="1">
    <location>
        <begin position="113"/>
        <end position="123"/>
    </location>
</feature>
<dbReference type="AlphaFoldDB" id="K5W002"/>
<dbReference type="RefSeq" id="XP_007398752.1">
    <property type="nucleotide sequence ID" value="XM_007398690.1"/>
</dbReference>
<dbReference type="GeneID" id="18917809"/>
<feature type="region of interest" description="Disordered" evidence="1">
    <location>
        <begin position="1"/>
        <end position="47"/>
    </location>
</feature>
<reference evidence="2 3" key="1">
    <citation type="journal article" date="2012" name="BMC Genomics">
        <title>Comparative genomics of the white-rot fungi, Phanerochaete carnosa and P. chrysosporium, to elucidate the genetic basis of the distinct wood types they colonize.</title>
        <authorList>
            <person name="Suzuki H."/>
            <person name="MacDonald J."/>
            <person name="Syed K."/>
            <person name="Salamov A."/>
            <person name="Hori C."/>
            <person name="Aerts A."/>
            <person name="Henrissat B."/>
            <person name="Wiebenga A."/>
            <person name="vanKuyk P.A."/>
            <person name="Barry K."/>
            <person name="Lindquist E."/>
            <person name="LaButti K."/>
            <person name="Lapidus A."/>
            <person name="Lucas S."/>
            <person name="Coutinho P."/>
            <person name="Gong Y."/>
            <person name="Samejima M."/>
            <person name="Mahadevan R."/>
            <person name="Abou-Zaid M."/>
            <person name="de Vries R.P."/>
            <person name="Igarashi K."/>
            <person name="Yadav J.S."/>
            <person name="Grigoriev I.V."/>
            <person name="Master E.R."/>
        </authorList>
    </citation>
    <scope>NUCLEOTIDE SEQUENCE [LARGE SCALE GENOMIC DNA]</scope>
    <source>
        <strain evidence="2 3">HHB-10118-sp</strain>
    </source>
</reference>
<protein>
    <submittedName>
        <fullName evidence="2">Uncharacterized protein</fullName>
    </submittedName>
</protein>
<evidence type="ECO:0000313" key="3">
    <source>
        <dbReference type="Proteomes" id="UP000008370"/>
    </source>
</evidence>
<accession>K5W002</accession>
<dbReference type="HOGENOM" id="CLU_1723019_0_0_1"/>
<feature type="compositionally biased region" description="Basic and acidic residues" evidence="1">
    <location>
        <begin position="1"/>
        <end position="14"/>
    </location>
</feature>
<dbReference type="Proteomes" id="UP000008370">
    <property type="component" value="Unassembled WGS sequence"/>
</dbReference>
<gene>
    <name evidence="2" type="ORF">PHACADRAFT_260764</name>
</gene>
<keyword evidence="3" id="KW-1185">Reference proteome</keyword>
<dbReference type="OrthoDB" id="10516996at2759"/>
<dbReference type="InParanoid" id="K5W002"/>
<dbReference type="KEGG" id="pco:PHACADRAFT_260764"/>
<feature type="region of interest" description="Disordered" evidence="1">
    <location>
        <begin position="113"/>
        <end position="152"/>
    </location>
</feature>
<evidence type="ECO:0000313" key="2">
    <source>
        <dbReference type="EMBL" id="EKM52405.1"/>
    </source>
</evidence>
<organism evidence="2 3">
    <name type="scientific">Phanerochaete carnosa (strain HHB-10118-sp)</name>
    <name type="common">White-rot fungus</name>
    <name type="synonym">Peniophora carnosa</name>
    <dbReference type="NCBI Taxonomy" id="650164"/>
    <lineage>
        <taxon>Eukaryota</taxon>
        <taxon>Fungi</taxon>
        <taxon>Dikarya</taxon>
        <taxon>Basidiomycota</taxon>
        <taxon>Agaricomycotina</taxon>
        <taxon>Agaricomycetes</taxon>
        <taxon>Polyporales</taxon>
        <taxon>Phanerochaetaceae</taxon>
        <taxon>Phanerochaete</taxon>
    </lineage>
</organism>